<proteinExistence type="inferred from homology"/>
<evidence type="ECO:0000256" key="1">
    <source>
        <dbReference type="ARBA" id="ARBA00004651"/>
    </source>
</evidence>
<dbReference type="KEGG" id="agv:OJF2_36250"/>
<dbReference type="InterPro" id="IPR037185">
    <property type="entry name" value="EmrE-like"/>
</dbReference>
<feature type="transmembrane region" description="Helical" evidence="10">
    <location>
        <begin position="57"/>
        <end position="79"/>
    </location>
</feature>
<accession>A0A5B9W4X6</accession>
<dbReference type="GO" id="GO:1990961">
    <property type="term" value="P:xenobiotic detoxification by transmembrane export across the plasma membrane"/>
    <property type="evidence" value="ECO:0007669"/>
    <property type="project" value="UniProtKB-ARBA"/>
</dbReference>
<dbReference type="InterPro" id="IPR045324">
    <property type="entry name" value="Small_multidrug_res"/>
</dbReference>
<dbReference type="RefSeq" id="WP_148594924.1">
    <property type="nucleotide sequence ID" value="NZ_CP042997.1"/>
</dbReference>
<dbReference type="Pfam" id="PF00893">
    <property type="entry name" value="Multi_Drug_Res"/>
    <property type="match status" value="1"/>
</dbReference>
<feature type="transmembrane region" description="Helical" evidence="10">
    <location>
        <begin position="85"/>
        <end position="103"/>
    </location>
</feature>
<dbReference type="SUPFAM" id="SSF103481">
    <property type="entry name" value="Multidrug resistance efflux transporter EmrE"/>
    <property type="match status" value="1"/>
</dbReference>
<sequence>MAWVVLVVAGLFEVGWSVCLKYARGFTEPWPTAGFVLFTAASVSLLGVALRSLPLGTAYTVWTGIGAVGAVALGVVLFGESMDPRRLACVALIVAGIVGLKVLSPH</sequence>
<keyword evidence="5 10" id="KW-1133">Transmembrane helix</keyword>
<evidence type="ECO:0000256" key="3">
    <source>
        <dbReference type="ARBA" id="ARBA00022475"/>
    </source>
</evidence>
<dbReference type="FunFam" id="1.10.3730.20:FF:000001">
    <property type="entry name" value="Quaternary ammonium compound resistance transporter SugE"/>
    <property type="match status" value="1"/>
</dbReference>
<dbReference type="Proteomes" id="UP000324233">
    <property type="component" value="Chromosome"/>
</dbReference>
<dbReference type="GO" id="GO:0005886">
    <property type="term" value="C:plasma membrane"/>
    <property type="evidence" value="ECO:0007669"/>
    <property type="project" value="UniProtKB-SubCell"/>
</dbReference>
<name>A0A5B9W4X6_9BACT</name>
<keyword evidence="3" id="KW-1003">Cell membrane</keyword>
<organism evidence="11 12">
    <name type="scientific">Aquisphaera giovannonii</name>
    <dbReference type="NCBI Taxonomy" id="406548"/>
    <lineage>
        <taxon>Bacteria</taxon>
        <taxon>Pseudomonadati</taxon>
        <taxon>Planctomycetota</taxon>
        <taxon>Planctomycetia</taxon>
        <taxon>Isosphaerales</taxon>
        <taxon>Isosphaeraceae</taxon>
        <taxon>Aquisphaera</taxon>
    </lineage>
</organism>
<evidence type="ECO:0000256" key="2">
    <source>
        <dbReference type="ARBA" id="ARBA00022448"/>
    </source>
</evidence>
<dbReference type="OrthoDB" id="21828at2"/>
<keyword evidence="6 10" id="KW-0472">Membrane</keyword>
<evidence type="ECO:0000256" key="6">
    <source>
        <dbReference type="ARBA" id="ARBA00023136"/>
    </source>
</evidence>
<keyword evidence="12" id="KW-1185">Reference proteome</keyword>
<gene>
    <name evidence="11" type="primary">sugE</name>
    <name evidence="11" type="ORF">OJF2_36250</name>
</gene>
<evidence type="ECO:0000256" key="8">
    <source>
        <dbReference type="ARBA" id="ARBA00039168"/>
    </source>
</evidence>
<comment type="subcellular location">
    <subcellularLocation>
        <location evidence="1 9">Cell membrane</location>
        <topology evidence="1 9">Multi-pass membrane protein</topology>
    </subcellularLocation>
</comment>
<dbReference type="PANTHER" id="PTHR30561">
    <property type="entry name" value="SMR FAMILY PROTON-DEPENDENT DRUG EFFLUX TRANSPORTER SUGE"/>
    <property type="match status" value="1"/>
</dbReference>
<feature type="transmembrane region" description="Helical" evidence="10">
    <location>
        <begin position="33"/>
        <end position="50"/>
    </location>
</feature>
<dbReference type="InterPro" id="IPR000390">
    <property type="entry name" value="Small_drug/metabolite_transptr"/>
</dbReference>
<evidence type="ECO:0000256" key="4">
    <source>
        <dbReference type="ARBA" id="ARBA00022692"/>
    </source>
</evidence>
<evidence type="ECO:0000313" key="11">
    <source>
        <dbReference type="EMBL" id="QEH35080.1"/>
    </source>
</evidence>
<protein>
    <recommendedName>
        <fullName evidence="8">Guanidinium exporter</fullName>
    </recommendedName>
</protein>
<evidence type="ECO:0000256" key="9">
    <source>
        <dbReference type="RuleBase" id="RU003942"/>
    </source>
</evidence>
<comment type="similarity">
    <text evidence="7">Belongs to the drug/metabolite transporter (DMT) superfamily. Small multidrug resistance (SMR) (TC 2.A.7.1) family. Gdx/SugE subfamily.</text>
</comment>
<dbReference type="EMBL" id="CP042997">
    <property type="protein sequence ID" value="QEH35080.1"/>
    <property type="molecule type" value="Genomic_DNA"/>
</dbReference>
<evidence type="ECO:0000313" key="12">
    <source>
        <dbReference type="Proteomes" id="UP000324233"/>
    </source>
</evidence>
<evidence type="ECO:0000256" key="10">
    <source>
        <dbReference type="SAM" id="Phobius"/>
    </source>
</evidence>
<dbReference type="GO" id="GO:0022857">
    <property type="term" value="F:transmembrane transporter activity"/>
    <property type="evidence" value="ECO:0007669"/>
    <property type="project" value="InterPro"/>
</dbReference>
<evidence type="ECO:0000256" key="7">
    <source>
        <dbReference type="ARBA" id="ARBA00038151"/>
    </source>
</evidence>
<dbReference type="Gene3D" id="1.10.3730.20">
    <property type="match status" value="1"/>
</dbReference>
<keyword evidence="4 9" id="KW-0812">Transmembrane</keyword>
<keyword evidence="2" id="KW-0813">Transport</keyword>
<dbReference type="PANTHER" id="PTHR30561:SF0">
    <property type="entry name" value="GUANIDINIUM EXPORTER"/>
    <property type="match status" value="1"/>
</dbReference>
<dbReference type="AlphaFoldDB" id="A0A5B9W4X6"/>
<reference evidence="11 12" key="1">
    <citation type="submission" date="2019-08" db="EMBL/GenBank/DDBJ databases">
        <title>Deep-cultivation of Planctomycetes and their phenomic and genomic characterization uncovers novel biology.</title>
        <authorList>
            <person name="Wiegand S."/>
            <person name="Jogler M."/>
            <person name="Boedeker C."/>
            <person name="Pinto D."/>
            <person name="Vollmers J."/>
            <person name="Rivas-Marin E."/>
            <person name="Kohn T."/>
            <person name="Peeters S.H."/>
            <person name="Heuer A."/>
            <person name="Rast P."/>
            <person name="Oberbeckmann S."/>
            <person name="Bunk B."/>
            <person name="Jeske O."/>
            <person name="Meyerdierks A."/>
            <person name="Storesund J.E."/>
            <person name="Kallscheuer N."/>
            <person name="Luecker S."/>
            <person name="Lage O.M."/>
            <person name="Pohl T."/>
            <person name="Merkel B.J."/>
            <person name="Hornburger P."/>
            <person name="Mueller R.-W."/>
            <person name="Bruemmer F."/>
            <person name="Labrenz M."/>
            <person name="Spormann A.M."/>
            <person name="Op den Camp H."/>
            <person name="Overmann J."/>
            <person name="Amann R."/>
            <person name="Jetten M.S.M."/>
            <person name="Mascher T."/>
            <person name="Medema M.H."/>
            <person name="Devos D.P."/>
            <person name="Kaster A.-K."/>
            <person name="Ovreas L."/>
            <person name="Rohde M."/>
            <person name="Galperin M.Y."/>
            <person name="Jogler C."/>
        </authorList>
    </citation>
    <scope>NUCLEOTIDE SEQUENCE [LARGE SCALE GENOMIC DNA]</scope>
    <source>
        <strain evidence="11 12">OJF2</strain>
    </source>
</reference>
<evidence type="ECO:0000256" key="5">
    <source>
        <dbReference type="ARBA" id="ARBA00022989"/>
    </source>
</evidence>